<dbReference type="Proteomes" id="UP000657574">
    <property type="component" value="Unassembled WGS sequence"/>
</dbReference>
<feature type="compositionally biased region" description="Basic and acidic residues" evidence="1">
    <location>
        <begin position="1"/>
        <end position="14"/>
    </location>
</feature>
<reference evidence="2" key="2">
    <citation type="submission" date="2020-09" db="EMBL/GenBank/DDBJ databases">
        <authorList>
            <person name="Sun Q."/>
            <person name="Ohkuma M."/>
        </authorList>
    </citation>
    <scope>NUCLEOTIDE SEQUENCE</scope>
    <source>
        <strain evidence="2">JCM 3086</strain>
    </source>
</reference>
<evidence type="ECO:0000313" key="3">
    <source>
        <dbReference type="Proteomes" id="UP000657574"/>
    </source>
</evidence>
<evidence type="ECO:0000256" key="1">
    <source>
        <dbReference type="SAM" id="MobiDB-lite"/>
    </source>
</evidence>
<feature type="compositionally biased region" description="Pro residues" evidence="1">
    <location>
        <begin position="132"/>
        <end position="141"/>
    </location>
</feature>
<feature type="compositionally biased region" description="Pro residues" evidence="1">
    <location>
        <begin position="214"/>
        <end position="234"/>
    </location>
</feature>
<proteinExistence type="predicted"/>
<gene>
    <name evidence="2" type="ORF">GCM10010121_074340</name>
</gene>
<organism evidence="2 3">
    <name type="scientific">Streptomyces brasiliensis</name>
    <dbReference type="NCBI Taxonomy" id="1954"/>
    <lineage>
        <taxon>Bacteria</taxon>
        <taxon>Bacillati</taxon>
        <taxon>Actinomycetota</taxon>
        <taxon>Actinomycetes</taxon>
        <taxon>Kitasatosporales</taxon>
        <taxon>Streptomycetaceae</taxon>
        <taxon>Streptomyces</taxon>
    </lineage>
</organism>
<feature type="region of interest" description="Disordered" evidence="1">
    <location>
        <begin position="85"/>
        <end position="151"/>
    </location>
</feature>
<dbReference type="RefSeq" id="WP_189315761.1">
    <property type="nucleotide sequence ID" value="NZ_BMQA01000042.1"/>
</dbReference>
<reference evidence="2" key="1">
    <citation type="journal article" date="2014" name="Int. J. Syst. Evol. Microbiol.">
        <title>Complete genome sequence of Corynebacterium casei LMG S-19264T (=DSM 44701T), isolated from a smear-ripened cheese.</title>
        <authorList>
            <consortium name="US DOE Joint Genome Institute (JGI-PGF)"/>
            <person name="Walter F."/>
            <person name="Albersmeier A."/>
            <person name="Kalinowski J."/>
            <person name="Ruckert C."/>
        </authorList>
    </citation>
    <scope>NUCLEOTIDE SEQUENCE</scope>
    <source>
        <strain evidence="2">JCM 3086</strain>
    </source>
</reference>
<feature type="region of interest" description="Disordered" evidence="1">
    <location>
        <begin position="163"/>
        <end position="262"/>
    </location>
</feature>
<protein>
    <submittedName>
        <fullName evidence="2">Uncharacterized protein</fullName>
    </submittedName>
</protein>
<comment type="caution">
    <text evidence="2">The sequence shown here is derived from an EMBL/GenBank/DDBJ whole genome shotgun (WGS) entry which is preliminary data.</text>
</comment>
<sequence length="435" mass="45500">MSRLSREEQREQEGVGHPVTPVDVRVSDAGTATADGVLLATAPGEEIQQAVLDHLHRLARTTGHPVHATIQDDRIGYVVPLQVNPNGSSTFTSEPVRVAPPGERDARRVPAPGAQGTPVALRTSPAAAAPSPATPPAPPAGPQQQPYRDEPTHLLRPTAEPAWDSAGMAPAFPPRAVPEPTPLGGQAPTFQLRAATETPPPAPGTVQPPTGVFGPPPVMNPGPEPLPAPKPMAQPIPTTAAPTPHSTRTPEVLADPDPDPRPTPARGFDAVAEAVLGDGGAADDGVLQGPMARINEAVRAGRIDVAAGLAERTVGEASAALGPEHPEVLRLRELSAYVAYLAGDPLRAFEVSLELARLRRRARDAEAAYGNVQSAATAWRAVRDPEQGLRLGADLIALWTELATEEGPAADDIEELESARARMHRLTARAGKPAR</sequence>
<accession>A0A917P1M9</accession>
<evidence type="ECO:0000313" key="2">
    <source>
        <dbReference type="EMBL" id="GGJ52621.1"/>
    </source>
</evidence>
<feature type="region of interest" description="Disordered" evidence="1">
    <location>
        <begin position="1"/>
        <end position="24"/>
    </location>
</feature>
<feature type="compositionally biased region" description="Pro residues" evidence="1">
    <location>
        <begin position="171"/>
        <end position="181"/>
    </location>
</feature>
<dbReference type="AlphaFoldDB" id="A0A917P1M9"/>
<name>A0A917P1M9_9ACTN</name>
<dbReference type="EMBL" id="BMQA01000042">
    <property type="protein sequence ID" value="GGJ52621.1"/>
    <property type="molecule type" value="Genomic_DNA"/>
</dbReference>
<keyword evidence="3" id="KW-1185">Reference proteome</keyword>
<feature type="compositionally biased region" description="Low complexity" evidence="1">
    <location>
        <begin position="235"/>
        <end position="250"/>
    </location>
</feature>